<comment type="subcellular location">
    <subcellularLocation>
        <location evidence="1">Membrane</location>
        <topology evidence="1">Multi-pass membrane protein</topology>
    </subcellularLocation>
</comment>
<dbReference type="GO" id="GO:0016020">
    <property type="term" value="C:membrane"/>
    <property type="evidence" value="ECO:0007669"/>
    <property type="project" value="UniProtKB-SubCell"/>
</dbReference>
<dbReference type="PANTHER" id="PTHR43840:SF15">
    <property type="entry name" value="MITOCHONDRIAL METAL TRANSPORTER 1-RELATED"/>
    <property type="match status" value="1"/>
</dbReference>
<feature type="transmembrane region" description="Helical" evidence="7">
    <location>
        <begin position="117"/>
        <end position="137"/>
    </location>
</feature>
<evidence type="ECO:0000256" key="6">
    <source>
        <dbReference type="ARBA" id="ARBA00023136"/>
    </source>
</evidence>
<dbReference type="InterPro" id="IPR036837">
    <property type="entry name" value="Cation_efflux_CTD_sf"/>
</dbReference>
<dbReference type="Gene3D" id="3.30.70.1350">
    <property type="entry name" value="Cation efflux protein, cytoplasmic domain"/>
    <property type="match status" value="1"/>
</dbReference>
<dbReference type="OrthoDB" id="9806522at2"/>
<keyword evidence="6 7" id="KW-0472">Membrane</keyword>
<evidence type="ECO:0000259" key="9">
    <source>
        <dbReference type="Pfam" id="PF16916"/>
    </source>
</evidence>
<keyword evidence="3" id="KW-0813">Transport</keyword>
<evidence type="ECO:0000313" key="11">
    <source>
        <dbReference type="Proteomes" id="UP000272464"/>
    </source>
</evidence>
<reference evidence="10 11" key="1">
    <citation type="submission" date="2018-12" db="EMBL/GenBank/DDBJ databases">
        <authorList>
            <person name="Sun L."/>
            <person name="Chen Z."/>
        </authorList>
    </citation>
    <scope>NUCLEOTIDE SEQUENCE [LARGE SCALE GENOMIC DNA]</scope>
    <source>
        <strain evidence="10 11">3-5-3</strain>
    </source>
</reference>
<evidence type="ECO:0000259" key="8">
    <source>
        <dbReference type="Pfam" id="PF01545"/>
    </source>
</evidence>
<name>A0A433X3S9_9BACL</name>
<keyword evidence="4 7" id="KW-0812">Transmembrane</keyword>
<keyword evidence="11" id="KW-1185">Reference proteome</keyword>
<dbReference type="EMBL" id="RZNX01000009">
    <property type="protein sequence ID" value="RUT28730.1"/>
    <property type="molecule type" value="Genomic_DNA"/>
</dbReference>
<dbReference type="InterPro" id="IPR058533">
    <property type="entry name" value="Cation_efflux_TM"/>
</dbReference>
<gene>
    <name evidence="10" type="ORF">EJP77_17200</name>
</gene>
<dbReference type="GO" id="GO:0008324">
    <property type="term" value="F:monoatomic cation transmembrane transporter activity"/>
    <property type="evidence" value="ECO:0007669"/>
    <property type="project" value="InterPro"/>
</dbReference>
<evidence type="ECO:0000256" key="3">
    <source>
        <dbReference type="ARBA" id="ARBA00022448"/>
    </source>
</evidence>
<dbReference type="InterPro" id="IPR027470">
    <property type="entry name" value="Cation_efflux_CTD"/>
</dbReference>
<evidence type="ECO:0000256" key="5">
    <source>
        <dbReference type="ARBA" id="ARBA00022989"/>
    </source>
</evidence>
<accession>A0A433X3S9</accession>
<evidence type="ECO:0000256" key="7">
    <source>
        <dbReference type="SAM" id="Phobius"/>
    </source>
</evidence>
<feature type="transmembrane region" description="Helical" evidence="7">
    <location>
        <begin position="83"/>
        <end position="105"/>
    </location>
</feature>
<proteinExistence type="inferred from homology"/>
<comment type="similarity">
    <text evidence="2">Belongs to the cation diffusion facilitator (CDF) transporter (TC 2.A.4) family.</text>
</comment>
<dbReference type="PANTHER" id="PTHR43840">
    <property type="entry name" value="MITOCHONDRIAL METAL TRANSPORTER 1-RELATED"/>
    <property type="match status" value="1"/>
</dbReference>
<dbReference type="RefSeq" id="WP_127200484.1">
    <property type="nucleotide sequence ID" value="NZ_RZNX01000009.1"/>
</dbReference>
<dbReference type="AlphaFoldDB" id="A0A433X3S9"/>
<evidence type="ECO:0000256" key="4">
    <source>
        <dbReference type="ARBA" id="ARBA00022692"/>
    </source>
</evidence>
<organism evidence="10 11">
    <name type="scientific">Paenibacillus zeisoli</name>
    <dbReference type="NCBI Taxonomy" id="2496267"/>
    <lineage>
        <taxon>Bacteria</taxon>
        <taxon>Bacillati</taxon>
        <taxon>Bacillota</taxon>
        <taxon>Bacilli</taxon>
        <taxon>Bacillales</taxon>
        <taxon>Paenibacillaceae</taxon>
        <taxon>Paenibacillus</taxon>
    </lineage>
</organism>
<dbReference type="SUPFAM" id="SSF161111">
    <property type="entry name" value="Cation efflux protein transmembrane domain-like"/>
    <property type="match status" value="1"/>
</dbReference>
<feature type="domain" description="Cation efflux protein cytoplasmic" evidence="9">
    <location>
        <begin position="220"/>
        <end position="297"/>
    </location>
</feature>
<comment type="caution">
    <text evidence="10">The sequence shown here is derived from an EMBL/GenBank/DDBJ whole genome shotgun (WGS) entry which is preliminary data.</text>
</comment>
<dbReference type="Gene3D" id="1.20.1510.10">
    <property type="entry name" value="Cation efflux protein transmembrane domain"/>
    <property type="match status" value="1"/>
</dbReference>
<dbReference type="SUPFAM" id="SSF160240">
    <property type="entry name" value="Cation efflux protein cytoplasmic domain-like"/>
    <property type="match status" value="1"/>
</dbReference>
<keyword evidence="5 7" id="KW-1133">Transmembrane helix</keyword>
<dbReference type="NCBIfam" id="TIGR01297">
    <property type="entry name" value="CDF"/>
    <property type="match status" value="1"/>
</dbReference>
<evidence type="ECO:0000256" key="1">
    <source>
        <dbReference type="ARBA" id="ARBA00004141"/>
    </source>
</evidence>
<dbReference type="Pfam" id="PF16916">
    <property type="entry name" value="ZT_dimer"/>
    <property type="match status" value="1"/>
</dbReference>
<feature type="transmembrane region" description="Helical" evidence="7">
    <location>
        <begin position="158"/>
        <end position="178"/>
    </location>
</feature>
<dbReference type="InterPro" id="IPR050291">
    <property type="entry name" value="CDF_Transporter"/>
</dbReference>
<dbReference type="Pfam" id="PF01545">
    <property type="entry name" value="Cation_efflux"/>
    <property type="match status" value="1"/>
</dbReference>
<dbReference type="InterPro" id="IPR027469">
    <property type="entry name" value="Cation_efflux_TMD_sf"/>
</dbReference>
<dbReference type="Proteomes" id="UP000272464">
    <property type="component" value="Unassembled WGS sequence"/>
</dbReference>
<protein>
    <submittedName>
        <fullName evidence="10">Cation diffusion facilitator family transporter</fullName>
    </submittedName>
</protein>
<evidence type="ECO:0000256" key="2">
    <source>
        <dbReference type="ARBA" id="ARBA00008114"/>
    </source>
</evidence>
<feature type="transmembrane region" description="Helical" evidence="7">
    <location>
        <begin position="184"/>
        <end position="201"/>
    </location>
</feature>
<dbReference type="InterPro" id="IPR002524">
    <property type="entry name" value="Cation_efflux"/>
</dbReference>
<sequence length="319" mass="34934">MTSKYAAHSEAAAWTGIINNFTLAIFKGVVGLLCDSKALIGDALYSASEAAEGLSGKIQLPGFKERSIQRGRYLKSSNEGDPLLTIIFTVFLLMGALQMAISAIKEMSSGDVAAPDYMSGVTVVIAVALKEAVFQYQSRQSKKYEEEPSSAFVETRRFSLYSSIVLLIGVFGSMAGGALDIEGLLYLDPAAGLLIACFVLWKGYRMVTSSIYGTLIQELQDEDAASFIETVQRVHGVIMVEDLRAHEHGHYVAVEAKICVNPRITVMEAKDIATRAKVLLMHRFTHVSDVNIHVIPYDPVYPYKSNHENSNTDIPTLLQ</sequence>
<feature type="domain" description="Cation efflux protein transmembrane" evidence="8">
    <location>
        <begin position="82"/>
        <end position="211"/>
    </location>
</feature>
<evidence type="ECO:0000313" key="10">
    <source>
        <dbReference type="EMBL" id="RUT28730.1"/>
    </source>
</evidence>